<evidence type="ECO:0000313" key="3">
    <source>
        <dbReference type="Proteomes" id="UP000008330"/>
    </source>
</evidence>
<evidence type="ECO:0000313" key="2">
    <source>
        <dbReference type="EMBL" id="ACI59511.1"/>
    </source>
</evidence>
<accession>A0ABF7QZC1</accession>
<evidence type="ECO:0000259" key="1">
    <source>
        <dbReference type="SMART" id="SM00829"/>
    </source>
</evidence>
<dbReference type="Pfam" id="PF08240">
    <property type="entry name" value="ADH_N"/>
    <property type="match status" value="1"/>
</dbReference>
<dbReference type="InterPro" id="IPR051397">
    <property type="entry name" value="Zn-ADH-like_protein"/>
</dbReference>
<dbReference type="SUPFAM" id="SSF51735">
    <property type="entry name" value="NAD(P)-binding Rossmann-fold domains"/>
    <property type="match status" value="1"/>
</dbReference>
<feature type="domain" description="Enoyl reductase (ER)" evidence="1">
    <location>
        <begin position="10"/>
        <end position="321"/>
    </location>
</feature>
<organism evidence="2 3">
    <name type="scientific">Rhizobium leguminosarum bv. trifolii (strain WSM2304)</name>
    <dbReference type="NCBI Taxonomy" id="395492"/>
    <lineage>
        <taxon>Bacteria</taxon>
        <taxon>Pseudomonadati</taxon>
        <taxon>Pseudomonadota</taxon>
        <taxon>Alphaproteobacteria</taxon>
        <taxon>Hyphomicrobiales</taxon>
        <taxon>Rhizobiaceae</taxon>
        <taxon>Rhizobium/Agrobacterium group</taxon>
        <taxon>Rhizobium</taxon>
    </lineage>
</organism>
<reference evidence="2 3" key="1">
    <citation type="journal article" date="2010" name="Stand. Genomic Sci.">
        <title>Complete genome sequence of Rhizobium leguminosarum bv trifolii strain WSM2304, an effective microsymbiont of the South American clover Trifolium polymorphum.</title>
        <authorList>
            <person name="Reeve W."/>
            <person name="O'Hara G."/>
            <person name="Chain P."/>
            <person name="Ardley J."/>
            <person name="Brau L."/>
            <person name="Nandesena K."/>
            <person name="Tiwari R."/>
            <person name="Malfatti S."/>
            <person name="Kiss H."/>
            <person name="Lapidus A."/>
            <person name="Copeland A."/>
            <person name="Nolan M."/>
            <person name="Land M."/>
            <person name="Ivanova N."/>
            <person name="Mavromatis K."/>
            <person name="Markowitz V."/>
            <person name="Kyrpides N."/>
            <person name="Melino V."/>
            <person name="Denton M."/>
            <person name="Yates R."/>
            <person name="Howieson J."/>
        </authorList>
    </citation>
    <scope>NUCLEOTIDE SEQUENCE [LARGE SCALE GENOMIC DNA]</scope>
    <source>
        <strain evidence="2 3">WSM2304</strain>
    </source>
</reference>
<sequence>MKCFAGSGLSSLEEFSFVDVPTPVPGSGQVRIRNMATALGFVDGLIIRGKYQIKPQLPYIPGGEIAGVIDAVGAGVTSTAVGSRVATWQLGGGLAEFSVVSEDDVVAIPEELDFNAAAAMIVDYQTAHYALFERGGLKEGETVLVSGAAGGVGSVAIQLARRAGARVIAAVSSEAKRERALTLGAHATVTSMGPDIRSEIKALAPLGLDMVLDPVGGSIFEPLFRSLAKEGRHMVVGFAGGSIPALSTNLALLKSASLIGVDIRHFTSAYPEAARSVLRQLFVDVRDHTLAPPAISTFEFSNCYEAFHAIGARDRIGKVVVCPNVS</sequence>
<proteinExistence type="predicted"/>
<dbReference type="InterPro" id="IPR036291">
    <property type="entry name" value="NAD(P)-bd_dom_sf"/>
</dbReference>
<dbReference type="Gene3D" id="3.90.180.10">
    <property type="entry name" value="Medium-chain alcohol dehydrogenases, catalytic domain"/>
    <property type="match status" value="1"/>
</dbReference>
<dbReference type="AlphaFoldDB" id="A0ABF7QZC1"/>
<dbReference type="PROSITE" id="PS01162">
    <property type="entry name" value="QOR_ZETA_CRYSTAL"/>
    <property type="match status" value="1"/>
</dbReference>
<name>A0ABF7QZC1_RHILW</name>
<dbReference type="InterPro" id="IPR013149">
    <property type="entry name" value="ADH-like_C"/>
</dbReference>
<dbReference type="EMBL" id="CP001195">
    <property type="protein sequence ID" value="ACI59511.1"/>
    <property type="molecule type" value="Genomic_DNA"/>
</dbReference>
<protein>
    <submittedName>
        <fullName evidence="2">Alcohol dehydrogenase zinc-binding domain protein</fullName>
    </submittedName>
</protein>
<dbReference type="PANTHER" id="PTHR43677">
    <property type="entry name" value="SHORT-CHAIN DEHYDROGENASE/REDUCTASE"/>
    <property type="match status" value="1"/>
</dbReference>
<dbReference type="RefSeq" id="WP_012559778.1">
    <property type="nucleotide sequence ID" value="NC_011370.1"/>
</dbReference>
<dbReference type="CDD" id="cd08241">
    <property type="entry name" value="QOR1"/>
    <property type="match status" value="1"/>
</dbReference>
<dbReference type="InterPro" id="IPR002364">
    <property type="entry name" value="Quin_OxRdtase/zeta-crystal_CS"/>
</dbReference>
<keyword evidence="3" id="KW-1185">Reference proteome</keyword>
<dbReference type="PANTHER" id="PTHR43677:SF4">
    <property type="entry name" value="QUINONE OXIDOREDUCTASE-LIKE PROTEIN 2"/>
    <property type="match status" value="1"/>
</dbReference>
<dbReference type="KEGG" id="rlt:Rleg2_6127"/>
<dbReference type="InterPro" id="IPR013154">
    <property type="entry name" value="ADH-like_N"/>
</dbReference>
<dbReference type="SMART" id="SM00829">
    <property type="entry name" value="PKS_ER"/>
    <property type="match status" value="1"/>
</dbReference>
<dbReference type="Proteomes" id="UP000008330">
    <property type="component" value="Plasmid pRLG203"/>
</dbReference>
<dbReference type="InterPro" id="IPR011032">
    <property type="entry name" value="GroES-like_sf"/>
</dbReference>
<dbReference type="InterPro" id="IPR020843">
    <property type="entry name" value="ER"/>
</dbReference>
<gene>
    <name evidence="2" type="ordered locus">Rleg2_6127</name>
</gene>
<dbReference type="Gene3D" id="3.40.50.720">
    <property type="entry name" value="NAD(P)-binding Rossmann-like Domain"/>
    <property type="match status" value="1"/>
</dbReference>
<dbReference type="SUPFAM" id="SSF50129">
    <property type="entry name" value="GroES-like"/>
    <property type="match status" value="1"/>
</dbReference>
<geneLocation type="plasmid" evidence="2 3">
    <name>pRLG203</name>
</geneLocation>
<keyword evidence="2" id="KW-0614">Plasmid</keyword>
<dbReference type="Pfam" id="PF00107">
    <property type="entry name" value="ADH_zinc_N"/>
    <property type="match status" value="1"/>
</dbReference>